<dbReference type="EMBL" id="CP109495">
    <property type="protein sequence ID" value="WUX53501.1"/>
    <property type="molecule type" value="Genomic_DNA"/>
</dbReference>
<reference evidence="1" key="1">
    <citation type="submission" date="2022-10" db="EMBL/GenBank/DDBJ databases">
        <title>The complete genomes of actinobacterial strains from the NBC collection.</title>
        <authorList>
            <person name="Joergensen T.S."/>
            <person name="Alvarez Arevalo M."/>
            <person name="Sterndorff E.B."/>
            <person name="Faurdal D."/>
            <person name="Vuksanovic O."/>
            <person name="Mourched A.-S."/>
            <person name="Charusanti P."/>
            <person name="Shaw S."/>
            <person name="Blin K."/>
            <person name="Weber T."/>
        </authorList>
    </citation>
    <scope>NUCLEOTIDE SEQUENCE</scope>
    <source>
        <strain evidence="1">NBC_01432</strain>
    </source>
</reference>
<proteinExistence type="predicted"/>
<protein>
    <submittedName>
        <fullName evidence="1">Uncharacterized protein</fullName>
    </submittedName>
</protein>
<dbReference type="RefSeq" id="WP_329077109.1">
    <property type="nucleotide sequence ID" value="NZ_CP109495.1"/>
</dbReference>
<gene>
    <name evidence="1" type="ORF">OG442_19170</name>
</gene>
<evidence type="ECO:0000313" key="1">
    <source>
        <dbReference type="EMBL" id="WUX53501.1"/>
    </source>
</evidence>
<sequence>MSSRMMHSSESLADECQRLHRHPSAEAAPPILSRFIVDVSGDSAEYADRLRSILSPALRLGRTADFEADSVPVDDVPDWFVAVSSPDEELLVPGFASDGRDGYTDHTAGRPWELQNWLYRFDPDDDSRGWQWWDVTKVGPSRVHVWVDSWGESFFGCQDLLWAAHTSGAARVAGPTVQPSAAWAAETLDGIDAP</sequence>
<dbReference type="Proteomes" id="UP001432209">
    <property type="component" value="Chromosome"/>
</dbReference>
<evidence type="ECO:0000313" key="2">
    <source>
        <dbReference type="Proteomes" id="UP001432209"/>
    </source>
</evidence>
<organism evidence="1 2">
    <name type="scientific">Streptomyces niveus</name>
    <name type="common">Streptomyces spheroides</name>
    <dbReference type="NCBI Taxonomy" id="193462"/>
    <lineage>
        <taxon>Bacteria</taxon>
        <taxon>Bacillati</taxon>
        <taxon>Actinomycetota</taxon>
        <taxon>Actinomycetes</taxon>
        <taxon>Kitasatosporales</taxon>
        <taxon>Streptomycetaceae</taxon>
        <taxon>Streptomyces</taxon>
    </lineage>
</organism>
<accession>A0ABZ2A4H4</accession>
<name>A0ABZ2A4H4_STRNV</name>
<keyword evidence="2" id="KW-1185">Reference proteome</keyword>